<reference evidence="2" key="1">
    <citation type="submission" date="2015-04" db="UniProtKB">
        <authorList>
            <consortium name="EnsemblPlants"/>
        </authorList>
    </citation>
    <scope>IDENTIFICATION</scope>
</reference>
<evidence type="ECO:0000256" key="1">
    <source>
        <dbReference type="SAM" id="MobiDB-lite"/>
    </source>
</evidence>
<evidence type="ECO:0000313" key="3">
    <source>
        <dbReference type="Proteomes" id="UP000008021"/>
    </source>
</evidence>
<sequence>MEGQQQQLASLAGDGDGGGRGVEAGAVPGEMERKPPPPRGLLDDLASALLVLAGRGSRRWFRCSAHPNALIDSGGGLIRQRCWPSRPRRRWLRKGKDGGWKGIFVSLPIEETKMISKIYKRAKMEYKQQVRSDQVA</sequence>
<dbReference type="EnsemblPlants" id="OMERI05G00290.1">
    <property type="protein sequence ID" value="OMERI05G00290.1"/>
    <property type="gene ID" value="OMERI05G00290"/>
</dbReference>
<reference evidence="2" key="2">
    <citation type="submission" date="2018-05" db="EMBL/GenBank/DDBJ databases">
        <title>OmerRS3 (Oryza meridionalis Reference Sequence Version 3).</title>
        <authorList>
            <person name="Zhang J."/>
            <person name="Kudrna D."/>
            <person name="Lee S."/>
            <person name="Talag J."/>
            <person name="Welchert J."/>
            <person name="Wing R.A."/>
        </authorList>
    </citation>
    <scope>NUCLEOTIDE SEQUENCE [LARGE SCALE GENOMIC DNA]</scope>
    <source>
        <strain evidence="2">cv. OR44</strain>
    </source>
</reference>
<organism evidence="2">
    <name type="scientific">Oryza meridionalis</name>
    <dbReference type="NCBI Taxonomy" id="40149"/>
    <lineage>
        <taxon>Eukaryota</taxon>
        <taxon>Viridiplantae</taxon>
        <taxon>Streptophyta</taxon>
        <taxon>Embryophyta</taxon>
        <taxon>Tracheophyta</taxon>
        <taxon>Spermatophyta</taxon>
        <taxon>Magnoliopsida</taxon>
        <taxon>Liliopsida</taxon>
        <taxon>Poales</taxon>
        <taxon>Poaceae</taxon>
        <taxon>BOP clade</taxon>
        <taxon>Oryzoideae</taxon>
        <taxon>Oryzeae</taxon>
        <taxon>Oryzinae</taxon>
        <taxon>Oryza</taxon>
    </lineage>
</organism>
<dbReference type="HOGENOM" id="CLU_154126_0_0_1"/>
<protein>
    <submittedName>
        <fullName evidence="2">Uncharacterized protein</fullName>
    </submittedName>
</protein>
<feature type="region of interest" description="Disordered" evidence="1">
    <location>
        <begin position="1"/>
        <end position="40"/>
    </location>
</feature>
<evidence type="ECO:0000313" key="2">
    <source>
        <dbReference type="EnsemblPlants" id="OMERI05G00290.1"/>
    </source>
</evidence>
<keyword evidence="3" id="KW-1185">Reference proteome</keyword>
<name>A0A0E0DKS4_9ORYZ</name>
<dbReference type="Proteomes" id="UP000008021">
    <property type="component" value="Chromosome 5"/>
</dbReference>
<dbReference type="AlphaFoldDB" id="A0A0E0DKS4"/>
<proteinExistence type="predicted"/>
<accession>A0A0E0DKS4</accession>
<dbReference type="Gramene" id="OMERI05G00290.1">
    <property type="protein sequence ID" value="OMERI05G00290.1"/>
    <property type="gene ID" value="OMERI05G00290"/>
</dbReference>